<proteinExistence type="predicted"/>
<dbReference type="EMBL" id="MK514282">
    <property type="protein sequence ID" value="QBP07630.1"/>
    <property type="molecule type" value="Genomic_DNA"/>
</dbReference>
<dbReference type="Proteomes" id="UP000295398">
    <property type="component" value="Segment"/>
</dbReference>
<evidence type="ECO:0000256" key="1">
    <source>
        <dbReference type="SAM" id="MobiDB-lite"/>
    </source>
</evidence>
<reference evidence="2 3" key="1">
    <citation type="submission" date="2019-02" db="EMBL/GenBank/DDBJ databases">
        <authorList>
            <person name="Webb C.J."/>
            <person name="Sharma R."/>
            <person name="Berg J.A."/>
            <person name="Payne A.M."/>
            <person name="Fajardo C.P."/>
            <person name="Breakwell D.P."/>
            <person name="Hope S."/>
            <person name="Grose J.H."/>
        </authorList>
    </citation>
    <scope>NUCLEOTIDE SEQUENCE [LARGE SCALE GENOMIC DNA]</scope>
</reference>
<protein>
    <submittedName>
        <fullName evidence="2">Uncharacterized protein</fullName>
    </submittedName>
</protein>
<sequence>MEQGWKMDDLQNSIEAGPPQDPPTGRYLQKCFWDLNDTLVITPAIWKRLVKEYVEDERFVGKSTATPEERMSRLTTALSRGSIKHLQPDLTWKRFIEGLVFLKIQSLRVTATAKRGNWGESKTVSAITRPETDHLRAVNKEDEEVSTESVGRTLNRFFDNPDKTATRVMEHILLKLFWQFIAAYKIDSRRWKELLIAYVNNPKNCPQIKSRRNDARHNLQQSIRRTKKLTWRFFLKALQAIDVRELKMAFLFTTESGKEIECYFKIDLTKHTFKSGKDE</sequence>
<organism evidence="2 3">
    <name type="scientific">Erwinia phage Derbicus</name>
    <dbReference type="NCBI Taxonomy" id="2530027"/>
    <lineage>
        <taxon>Viruses</taxon>
        <taxon>Duplodnaviria</taxon>
        <taxon>Heunggongvirae</taxon>
        <taxon>Uroviricota</taxon>
        <taxon>Caudoviricetes</taxon>
        <taxon>Chimalliviridae</taxon>
        <taxon>Derbicusvirus</taxon>
        <taxon>Derbicusvirus derbicus</taxon>
    </lineage>
</organism>
<feature type="region of interest" description="Disordered" evidence="1">
    <location>
        <begin position="1"/>
        <end position="23"/>
    </location>
</feature>
<name>A0A482ILL9_9CAUD</name>
<gene>
    <name evidence="2" type="ORF">DERBICUS_204</name>
</gene>
<keyword evidence="3" id="KW-1185">Reference proteome</keyword>
<accession>A0A482ILL9</accession>
<evidence type="ECO:0000313" key="2">
    <source>
        <dbReference type="EMBL" id="QBP07630.1"/>
    </source>
</evidence>
<evidence type="ECO:0000313" key="3">
    <source>
        <dbReference type="Proteomes" id="UP000295398"/>
    </source>
</evidence>